<dbReference type="Gene3D" id="3.40.50.720">
    <property type="entry name" value="NAD(P)-binding Rossmann-like Domain"/>
    <property type="match status" value="1"/>
</dbReference>
<protein>
    <submittedName>
        <fullName evidence="4">Oxidoreductase domain protein</fullName>
    </submittedName>
</protein>
<proteinExistence type="inferred from homology"/>
<reference evidence="5" key="1">
    <citation type="submission" date="2010-11" db="EMBL/GenBank/DDBJ databases">
        <title>The complete genome of Mahella australiensis DSM 15567.</title>
        <authorList>
            <consortium name="US DOE Joint Genome Institute (JGI-PGF)"/>
            <person name="Lucas S."/>
            <person name="Copeland A."/>
            <person name="Lapidus A."/>
            <person name="Bruce D."/>
            <person name="Goodwin L."/>
            <person name="Pitluck S."/>
            <person name="Kyrpides N."/>
            <person name="Mavromatis K."/>
            <person name="Pagani I."/>
            <person name="Ivanova N."/>
            <person name="Teshima H."/>
            <person name="Brettin T."/>
            <person name="Detter J.C."/>
            <person name="Han C."/>
            <person name="Tapia R."/>
            <person name="Land M."/>
            <person name="Hauser L."/>
            <person name="Markowitz V."/>
            <person name="Cheng J.-F."/>
            <person name="Hugenholtz P."/>
            <person name="Woyke T."/>
            <person name="Wu D."/>
            <person name="Spring S."/>
            <person name="Pukall R."/>
            <person name="Steenblock K."/>
            <person name="Schneider S."/>
            <person name="Klenk H.-P."/>
            <person name="Eisen J.A."/>
        </authorList>
    </citation>
    <scope>NUCLEOTIDE SEQUENCE [LARGE SCALE GENOMIC DNA]</scope>
    <source>
        <strain evidence="5">DSM 15567 / CIP 107919 / 50-1 BON</strain>
    </source>
</reference>
<organism evidence="4 5">
    <name type="scientific">Mahella australiensis (strain DSM 15567 / CIP 107919 / 50-1 BON)</name>
    <dbReference type="NCBI Taxonomy" id="697281"/>
    <lineage>
        <taxon>Bacteria</taxon>
        <taxon>Bacillati</taxon>
        <taxon>Bacillota</taxon>
        <taxon>Clostridia</taxon>
        <taxon>Thermoanaerobacterales</taxon>
        <taxon>Thermoanaerobacterales Family IV. Incertae Sedis</taxon>
        <taxon>Mahella</taxon>
    </lineage>
</organism>
<dbReference type="EMBL" id="CP002360">
    <property type="protein sequence ID" value="AEE95540.1"/>
    <property type="molecule type" value="Genomic_DNA"/>
</dbReference>
<reference evidence="4 5" key="2">
    <citation type="journal article" date="2011" name="Stand. Genomic Sci.">
        <title>Complete genome sequence of Mahella australiensis type strain (50-1 BON).</title>
        <authorList>
            <person name="Sikorski J."/>
            <person name="Teshima H."/>
            <person name="Nolan M."/>
            <person name="Lucas S."/>
            <person name="Hammon N."/>
            <person name="Deshpande S."/>
            <person name="Cheng J.F."/>
            <person name="Pitluck S."/>
            <person name="Liolios K."/>
            <person name="Pagani I."/>
            <person name="Ivanova N."/>
            <person name="Huntemann M."/>
            <person name="Mavromatis K."/>
            <person name="Ovchinikova G."/>
            <person name="Pati A."/>
            <person name="Tapia R."/>
            <person name="Han C."/>
            <person name="Goodwin L."/>
            <person name="Chen A."/>
            <person name="Palaniappan K."/>
            <person name="Land M."/>
            <person name="Hauser L."/>
            <person name="Ngatchou-Djao O.D."/>
            <person name="Rohde M."/>
            <person name="Pukall R."/>
            <person name="Spring S."/>
            <person name="Abt B."/>
            <person name="Goker M."/>
            <person name="Detter J.C."/>
            <person name="Woyke T."/>
            <person name="Bristow J."/>
            <person name="Markowitz V."/>
            <person name="Hugenholtz P."/>
            <person name="Eisen J.A."/>
            <person name="Kyrpides N.C."/>
            <person name="Klenk H.P."/>
            <person name="Lapidus A."/>
        </authorList>
    </citation>
    <scope>NUCLEOTIDE SEQUENCE [LARGE SCALE GENOMIC DNA]</scope>
    <source>
        <strain evidence="5">DSM 15567 / CIP 107919 / 50-1 BON</strain>
    </source>
</reference>
<feature type="domain" description="Gfo/Idh/MocA-like oxidoreductase N-terminal" evidence="2">
    <location>
        <begin position="8"/>
        <end position="127"/>
    </location>
</feature>
<dbReference type="InterPro" id="IPR004104">
    <property type="entry name" value="Gfo/Idh/MocA-like_OxRdtase_C"/>
</dbReference>
<dbReference type="SUPFAM" id="SSF55347">
    <property type="entry name" value="Glyceraldehyde-3-phosphate dehydrogenase-like, C-terminal domain"/>
    <property type="match status" value="1"/>
</dbReference>
<dbReference type="OrthoDB" id="240873at2"/>
<dbReference type="Pfam" id="PF02894">
    <property type="entry name" value="GFO_IDH_MocA_C"/>
    <property type="match status" value="1"/>
</dbReference>
<keyword evidence="5" id="KW-1185">Reference proteome</keyword>
<accession>F3ZXN3</accession>
<dbReference type="Proteomes" id="UP000008457">
    <property type="component" value="Chromosome"/>
</dbReference>
<dbReference type="PANTHER" id="PTHR43249">
    <property type="entry name" value="UDP-N-ACETYL-2-AMINO-2-DEOXY-D-GLUCURONATE OXIDASE"/>
    <property type="match status" value="1"/>
</dbReference>
<evidence type="ECO:0000313" key="5">
    <source>
        <dbReference type="Proteomes" id="UP000008457"/>
    </source>
</evidence>
<dbReference type="InterPro" id="IPR008354">
    <property type="entry name" value="Glc-Fru_OxRdtase_bac"/>
</dbReference>
<sequence>MSQDKKVGIGIIGAGNIAQNCHIPSYLKQEDVELVAICDINEARAKEAAERFGFKHYYADFNDMLKLKEIDAVSVCTWNNAHAAAAIAAANAGKDILCEKPMAMNVEQAEAMIKAARENNVIFMMGFTNRYRADSKLLKEYIDNGRLGDIYFARAGWLRRRGTPLGWFTDVEKSGGGPLIDIGVHVIDLTWYFMGKPRPVSVVASTYAKFGDYKTKGVGRWVALDHDNPVYNTEDAAAGFIKFDNGASLSFEVSWAINGKDTGIYSQIFGTKAGANLDPLTIYGEEDDYLVDKYPTFSKENNFDNEIRHFLDCVKSGAEPISPAEDGLAVQRMLNGIYASAQTGKEILL</sequence>
<dbReference type="SUPFAM" id="SSF51735">
    <property type="entry name" value="NAD(P)-binding Rossmann-fold domains"/>
    <property type="match status" value="1"/>
</dbReference>
<feature type="domain" description="Gfo/Idh/MocA-like oxidoreductase C-terminal" evidence="3">
    <location>
        <begin position="139"/>
        <end position="347"/>
    </location>
</feature>
<dbReference type="STRING" id="697281.Mahau_0324"/>
<dbReference type="InterPro" id="IPR052515">
    <property type="entry name" value="Gfo/Idh/MocA_Oxidoreductase"/>
</dbReference>
<evidence type="ECO:0000256" key="1">
    <source>
        <dbReference type="ARBA" id="ARBA00010928"/>
    </source>
</evidence>
<dbReference type="PANTHER" id="PTHR43249:SF1">
    <property type="entry name" value="D-GLUCOSIDE 3-DEHYDROGENASE"/>
    <property type="match status" value="1"/>
</dbReference>
<dbReference type="PRINTS" id="PR01775">
    <property type="entry name" value="GLFROXRDTASE"/>
</dbReference>
<dbReference type="KEGG" id="mas:Mahau_0324"/>
<dbReference type="Gene3D" id="3.30.360.10">
    <property type="entry name" value="Dihydrodipicolinate Reductase, domain 2"/>
    <property type="match status" value="1"/>
</dbReference>
<dbReference type="InterPro" id="IPR036291">
    <property type="entry name" value="NAD(P)-bd_dom_sf"/>
</dbReference>
<evidence type="ECO:0000259" key="3">
    <source>
        <dbReference type="Pfam" id="PF02894"/>
    </source>
</evidence>
<dbReference type="eggNOG" id="COG0673">
    <property type="taxonomic scope" value="Bacteria"/>
</dbReference>
<dbReference type="Pfam" id="PF01408">
    <property type="entry name" value="GFO_IDH_MocA"/>
    <property type="match status" value="1"/>
</dbReference>
<dbReference type="AlphaFoldDB" id="F3ZXN3"/>
<evidence type="ECO:0000313" key="4">
    <source>
        <dbReference type="EMBL" id="AEE95540.1"/>
    </source>
</evidence>
<gene>
    <name evidence="4" type="ordered locus">Mahau_0324</name>
</gene>
<comment type="similarity">
    <text evidence="1">Belongs to the Gfo/Idh/MocA family.</text>
</comment>
<dbReference type="GO" id="GO:0000166">
    <property type="term" value="F:nucleotide binding"/>
    <property type="evidence" value="ECO:0007669"/>
    <property type="project" value="InterPro"/>
</dbReference>
<name>F3ZXN3_MAHA5</name>
<dbReference type="InterPro" id="IPR000683">
    <property type="entry name" value="Gfo/Idh/MocA-like_OxRdtase_N"/>
</dbReference>
<dbReference type="RefSeq" id="WP_013779973.1">
    <property type="nucleotide sequence ID" value="NC_015520.1"/>
</dbReference>
<evidence type="ECO:0000259" key="2">
    <source>
        <dbReference type="Pfam" id="PF01408"/>
    </source>
</evidence>
<dbReference type="HOGENOM" id="CLU_023194_1_4_9"/>